<dbReference type="STRING" id="1125779.HMPREF1219_01501"/>
<dbReference type="Proteomes" id="UP000014408">
    <property type="component" value="Unassembled WGS sequence"/>
</dbReference>
<dbReference type="RefSeq" id="WP_016458247.1">
    <property type="nucleotide sequence ID" value="NZ_KE150447.1"/>
</dbReference>
<comment type="caution">
    <text evidence="1">The sequence shown here is derived from an EMBL/GenBank/DDBJ whole genome shotgun (WGS) entry which is preliminary data.</text>
</comment>
<protein>
    <recommendedName>
        <fullName evidence="3">RelE/StbE family addiction module toxin</fullName>
    </recommendedName>
</protein>
<dbReference type="AlphaFoldDB" id="S2YYD4"/>
<reference evidence="1 2" key="1">
    <citation type="submission" date="2013-05" db="EMBL/GenBank/DDBJ databases">
        <title>The Genome Sequence of Corynebacterium pyruviciproducens 1773O (ATCC BAA-1742).</title>
        <authorList>
            <consortium name="The Broad Institute Genomics Platform"/>
            <person name="Earl A."/>
            <person name="Ward D."/>
            <person name="Feldgarden M."/>
            <person name="Gevers D."/>
            <person name="Tong J."/>
            <person name="Walker B."/>
            <person name="Young S."/>
            <person name="Zeng Q."/>
            <person name="Gargeya S."/>
            <person name="Fitzgerald M."/>
            <person name="Haas B."/>
            <person name="Abouelleil A."/>
            <person name="Allen A.W."/>
            <person name="Alvarado L."/>
            <person name="Arachchi H.M."/>
            <person name="Berlin A.M."/>
            <person name="Chapman S.B."/>
            <person name="Gainer-Dewar J."/>
            <person name="Goldberg J."/>
            <person name="Griggs A."/>
            <person name="Gujja S."/>
            <person name="Hansen M."/>
            <person name="Howarth C."/>
            <person name="Imamovic A."/>
            <person name="Ireland A."/>
            <person name="Larimer J."/>
            <person name="McCowan C."/>
            <person name="Murphy C."/>
            <person name="Pearson M."/>
            <person name="Poon T.W."/>
            <person name="Priest M."/>
            <person name="Roberts A."/>
            <person name="Saif S."/>
            <person name="Shea T."/>
            <person name="Sisk P."/>
            <person name="Sykes S."/>
            <person name="Wortman J."/>
            <person name="Nusbaum C."/>
            <person name="Birren B."/>
        </authorList>
    </citation>
    <scope>NUCLEOTIDE SEQUENCE [LARGE SCALE GENOMIC DNA]</scope>
    <source>
        <strain evidence="1 2">ATCC BAA-1742</strain>
    </source>
</reference>
<dbReference type="HOGENOM" id="CLU_2301081_0_0_11"/>
<accession>S2YYD4</accession>
<organism evidence="1 2">
    <name type="scientific">Corynebacterium pyruviciproducens ATCC BAA-1742</name>
    <dbReference type="NCBI Taxonomy" id="1125779"/>
    <lineage>
        <taxon>Bacteria</taxon>
        <taxon>Bacillati</taxon>
        <taxon>Actinomycetota</taxon>
        <taxon>Actinomycetes</taxon>
        <taxon>Mycobacteriales</taxon>
        <taxon>Corynebacteriaceae</taxon>
        <taxon>Corynebacterium</taxon>
    </lineage>
</organism>
<evidence type="ECO:0008006" key="3">
    <source>
        <dbReference type="Google" id="ProtNLM"/>
    </source>
</evidence>
<keyword evidence="2" id="KW-1185">Reference proteome</keyword>
<evidence type="ECO:0000313" key="1">
    <source>
        <dbReference type="EMBL" id="EPD69276.1"/>
    </source>
</evidence>
<dbReference type="Pfam" id="PF05973">
    <property type="entry name" value="Gp49"/>
    <property type="match status" value="1"/>
</dbReference>
<gene>
    <name evidence="1" type="ORF">HMPREF1219_01501</name>
</gene>
<name>S2YYD4_9CORY</name>
<dbReference type="InterPro" id="IPR009241">
    <property type="entry name" value="HigB-like"/>
</dbReference>
<sequence length="100" mass="11576">MAVTKREFYDLEKEGQAALAVQLKQLERAEITTREMRSLGDGVYEIRASVRGNQYRIALFQDSPVHYIILACFFKNQNRAMNEVKKAKKRAKEWRAAKPG</sequence>
<proteinExistence type="predicted"/>
<dbReference type="EMBL" id="ATBY01000014">
    <property type="protein sequence ID" value="EPD69276.1"/>
    <property type="molecule type" value="Genomic_DNA"/>
</dbReference>
<evidence type="ECO:0000313" key="2">
    <source>
        <dbReference type="Proteomes" id="UP000014408"/>
    </source>
</evidence>